<evidence type="ECO:0000256" key="4">
    <source>
        <dbReference type="ARBA" id="ARBA00022989"/>
    </source>
</evidence>
<feature type="domain" description="NADH:quinone oxidoreductase/Mrp antiporter transmembrane" evidence="9">
    <location>
        <begin position="132"/>
        <end position="406"/>
    </location>
</feature>
<keyword evidence="4 8" id="KW-1133">Transmembrane helix</keyword>
<feature type="transmembrane region" description="Helical" evidence="8">
    <location>
        <begin position="166"/>
        <end position="186"/>
    </location>
</feature>
<feature type="transmembrane region" description="Helical" evidence="8">
    <location>
        <begin position="633"/>
        <end position="656"/>
    </location>
</feature>
<dbReference type="PANTHER" id="PTHR42682:SF3">
    <property type="entry name" value="FORMATE HYDROGENLYASE SUBUNIT 3-RELATED"/>
    <property type="match status" value="1"/>
</dbReference>
<evidence type="ECO:0000256" key="2">
    <source>
        <dbReference type="ARBA" id="ARBA00022475"/>
    </source>
</evidence>
<accession>A0ABZ2K5S1</accession>
<keyword evidence="2" id="KW-1003">Cell membrane</keyword>
<evidence type="ECO:0000313" key="10">
    <source>
        <dbReference type="EMBL" id="WXA91686.1"/>
    </source>
</evidence>
<feature type="transmembrane region" description="Helical" evidence="8">
    <location>
        <begin position="339"/>
        <end position="359"/>
    </location>
</feature>
<feature type="transmembrane region" description="Helical" evidence="8">
    <location>
        <begin position="108"/>
        <end position="128"/>
    </location>
</feature>
<dbReference type="PRINTS" id="PR01437">
    <property type="entry name" value="NUOXDRDTASE4"/>
</dbReference>
<evidence type="ECO:0000256" key="1">
    <source>
        <dbReference type="ARBA" id="ARBA00004651"/>
    </source>
</evidence>
<feature type="transmembrane region" description="Helical" evidence="8">
    <location>
        <begin position="472"/>
        <end position="492"/>
    </location>
</feature>
<gene>
    <name evidence="10" type="ORF">LZC95_35195</name>
</gene>
<sequence length="659" mass="69680">MNLLVIALAFILGGGAAALLASHRAGASSACAVLGILAGGIVGEVHAWKVLLHGETSTLTMAWSVPYGRFHIGVDPLSAFFLVPIFGLSVVTAIYGREYLRNGRGRSIGGARFAWPAFNLLVASMVLVVVARHALLFLFAWEAMSLSAYVLVTLEHHESEVRRAGWVYLIATHIGTACLVALFLLLGKSVQGFDLVPGTHPTASALLFGLAVVGFGVKAGFVPFHVWLPEAHAAAPSHVSALMSGVMIKMGFYGLLRMVLVLGPPSAWWGPVLMIIGFLGALLGISLAFYQRDLKRVLAYSSVENMGLITLGMGTGLWGLTSGRPHVAVLGVSSALLHVWNHTLMKGLMFLGAGSILHGCHTKDLEQLGGLMKRMPKTSIAMVVGAMAMAGLPPLNGFVSEWLLYLGLIEGAVTSRGASGVAGLLSVGLVALVGGLAMICFVRLIGIALLGQPRSAHAQDAHESAASMTVPLLLLALTCIGVGLGPRIVVQAGASVVGQLLGGPSMLGETPLAGLGLANGALWLALLVGAALGWWVTRRRSIGADATWGCGYAAPSSRMQYTSRSFAELMGEHLLPKMLRARVSVETHAALFPESGKLASQCDDPLTRGVYEPFLARWGDRFARLRWLQQGHLHVYLVYILIATLLALAWISLLTWSGR</sequence>
<feature type="transmembrane region" description="Helical" evidence="8">
    <location>
        <begin position="206"/>
        <end position="228"/>
    </location>
</feature>
<evidence type="ECO:0000256" key="5">
    <source>
        <dbReference type="ARBA" id="ARBA00023002"/>
    </source>
</evidence>
<dbReference type="InterPro" id="IPR003918">
    <property type="entry name" value="NADH_UbQ_OxRdtase"/>
</dbReference>
<dbReference type="Proteomes" id="UP001379533">
    <property type="component" value="Chromosome"/>
</dbReference>
<evidence type="ECO:0000256" key="3">
    <source>
        <dbReference type="ARBA" id="ARBA00022692"/>
    </source>
</evidence>
<dbReference type="InterPro" id="IPR001750">
    <property type="entry name" value="ND/Mrp_TM"/>
</dbReference>
<name>A0ABZ2K5S1_9BACT</name>
<feature type="transmembrane region" description="Helical" evidence="8">
    <location>
        <begin position="512"/>
        <end position="536"/>
    </location>
</feature>
<organism evidence="10 11">
    <name type="scientific">Pendulispora brunnea</name>
    <dbReference type="NCBI Taxonomy" id="2905690"/>
    <lineage>
        <taxon>Bacteria</taxon>
        <taxon>Pseudomonadati</taxon>
        <taxon>Myxococcota</taxon>
        <taxon>Myxococcia</taxon>
        <taxon>Myxococcales</taxon>
        <taxon>Sorangiineae</taxon>
        <taxon>Pendulisporaceae</taxon>
        <taxon>Pendulispora</taxon>
    </lineage>
</organism>
<dbReference type="EMBL" id="CP089982">
    <property type="protein sequence ID" value="WXA91686.1"/>
    <property type="molecule type" value="Genomic_DNA"/>
</dbReference>
<feature type="transmembrane region" description="Helical" evidence="8">
    <location>
        <begin position="424"/>
        <end position="451"/>
    </location>
</feature>
<feature type="transmembrane region" description="Helical" evidence="8">
    <location>
        <begin position="77"/>
        <end position="96"/>
    </location>
</feature>
<protein>
    <submittedName>
        <fullName evidence="10">Oxidoreductase</fullName>
    </submittedName>
</protein>
<evidence type="ECO:0000256" key="6">
    <source>
        <dbReference type="ARBA" id="ARBA00023136"/>
    </source>
</evidence>
<reference evidence="10 11" key="1">
    <citation type="submission" date="2021-12" db="EMBL/GenBank/DDBJ databases">
        <title>Discovery of the Pendulisporaceae a myxobacterial family with distinct sporulation behavior and unique specialized metabolism.</title>
        <authorList>
            <person name="Garcia R."/>
            <person name="Popoff A."/>
            <person name="Bader C.D."/>
            <person name="Loehr J."/>
            <person name="Walesch S."/>
            <person name="Walt C."/>
            <person name="Boldt J."/>
            <person name="Bunk B."/>
            <person name="Haeckl F.J.F.P.J."/>
            <person name="Gunesch A.P."/>
            <person name="Birkelbach J."/>
            <person name="Nuebel U."/>
            <person name="Pietschmann T."/>
            <person name="Bach T."/>
            <person name="Mueller R."/>
        </authorList>
    </citation>
    <scope>NUCLEOTIDE SEQUENCE [LARGE SCALE GENOMIC DNA]</scope>
    <source>
        <strain evidence="10 11">MSr12523</strain>
    </source>
</reference>
<feature type="transmembrane region" description="Helical" evidence="8">
    <location>
        <begin position="134"/>
        <end position="154"/>
    </location>
</feature>
<evidence type="ECO:0000259" key="9">
    <source>
        <dbReference type="Pfam" id="PF00361"/>
    </source>
</evidence>
<dbReference type="Pfam" id="PF00361">
    <property type="entry name" value="Proton_antipo_M"/>
    <property type="match status" value="1"/>
</dbReference>
<feature type="transmembrane region" description="Helical" evidence="8">
    <location>
        <begin position="380"/>
        <end position="404"/>
    </location>
</feature>
<dbReference type="InterPro" id="IPR052175">
    <property type="entry name" value="ComplexI-like_HydComp"/>
</dbReference>
<keyword evidence="5" id="KW-0560">Oxidoreductase</keyword>
<dbReference type="PANTHER" id="PTHR42682">
    <property type="entry name" value="HYDROGENASE-4 COMPONENT F"/>
    <property type="match status" value="1"/>
</dbReference>
<keyword evidence="11" id="KW-1185">Reference proteome</keyword>
<keyword evidence="6 8" id="KW-0472">Membrane</keyword>
<evidence type="ECO:0000313" key="11">
    <source>
        <dbReference type="Proteomes" id="UP001379533"/>
    </source>
</evidence>
<evidence type="ECO:0000256" key="8">
    <source>
        <dbReference type="SAM" id="Phobius"/>
    </source>
</evidence>
<keyword evidence="3 7" id="KW-0812">Transmembrane</keyword>
<comment type="subcellular location">
    <subcellularLocation>
        <location evidence="1">Cell membrane</location>
        <topology evidence="1">Multi-pass membrane protein</topology>
    </subcellularLocation>
    <subcellularLocation>
        <location evidence="7">Membrane</location>
        <topology evidence="7">Multi-pass membrane protein</topology>
    </subcellularLocation>
</comment>
<evidence type="ECO:0000256" key="7">
    <source>
        <dbReference type="RuleBase" id="RU000320"/>
    </source>
</evidence>
<feature type="transmembrane region" description="Helical" evidence="8">
    <location>
        <begin position="268"/>
        <end position="290"/>
    </location>
</feature>
<feature type="transmembrane region" description="Helical" evidence="8">
    <location>
        <begin position="297"/>
        <end position="319"/>
    </location>
</feature>
<proteinExistence type="predicted"/>
<dbReference type="RefSeq" id="WP_394842308.1">
    <property type="nucleotide sequence ID" value="NZ_CP089982.1"/>
</dbReference>
<feature type="transmembrane region" description="Helical" evidence="8">
    <location>
        <begin position="240"/>
        <end position="262"/>
    </location>
</feature>